<dbReference type="EMBL" id="CP012605">
    <property type="protein sequence ID" value="ANH71716.1"/>
    <property type="molecule type" value="Genomic_DNA"/>
</dbReference>
<proteinExistence type="predicted"/>
<dbReference type="KEGG" id="rin:ACS15_1351"/>
<evidence type="ECO:0000313" key="1">
    <source>
        <dbReference type="EMBL" id="ANH71716.1"/>
    </source>
</evidence>
<dbReference type="AlphaFoldDB" id="A0AAC9BD09"/>
<gene>
    <name evidence="1" type="ORF">ACS15_1351</name>
</gene>
<accession>A0AAC9BD09</accession>
<organism evidence="1 2">
    <name type="scientific">Ralstonia insidiosa</name>
    <dbReference type="NCBI Taxonomy" id="190721"/>
    <lineage>
        <taxon>Bacteria</taxon>
        <taxon>Pseudomonadati</taxon>
        <taxon>Pseudomonadota</taxon>
        <taxon>Betaproteobacteria</taxon>
        <taxon>Burkholderiales</taxon>
        <taxon>Burkholderiaceae</taxon>
        <taxon>Ralstonia</taxon>
    </lineage>
</organism>
<sequence>MPCQDWFANTVFKELEAVHDALVQGLIALETHQQRTQSMTGLIGLLLYP</sequence>
<name>A0AAC9BD09_9RALS</name>
<protein>
    <submittedName>
        <fullName evidence="1">Uncharacterized protein</fullName>
    </submittedName>
</protein>
<dbReference type="Proteomes" id="UP000077927">
    <property type="component" value="Chromosome 1"/>
</dbReference>
<reference evidence="1 2" key="1">
    <citation type="submission" date="2015-09" db="EMBL/GenBank/DDBJ databases">
        <authorList>
            <person name="Xu Y."/>
            <person name="Nagy A."/>
            <person name="Liu N.T."/>
            <person name="Nou X."/>
        </authorList>
    </citation>
    <scope>NUCLEOTIDE SEQUENCE [LARGE SCALE GENOMIC DNA]</scope>
    <source>
        <strain evidence="1 2">FC1138</strain>
    </source>
</reference>
<evidence type="ECO:0000313" key="2">
    <source>
        <dbReference type="Proteomes" id="UP000077927"/>
    </source>
</evidence>